<dbReference type="Proteomes" id="UP001140562">
    <property type="component" value="Unassembled WGS sequence"/>
</dbReference>
<dbReference type="AlphaFoldDB" id="A0A9W9C0H2"/>
<evidence type="ECO:0000313" key="3">
    <source>
        <dbReference type="EMBL" id="KAJ4337413.1"/>
    </source>
</evidence>
<evidence type="ECO:0000313" key="4">
    <source>
        <dbReference type="Proteomes" id="UP001140562"/>
    </source>
</evidence>
<dbReference type="EMBL" id="JAPEUV010000039">
    <property type="protein sequence ID" value="KAJ4337413.1"/>
    <property type="molecule type" value="Genomic_DNA"/>
</dbReference>
<dbReference type="PANTHER" id="PTHR24148">
    <property type="entry name" value="ANKYRIN REPEAT DOMAIN-CONTAINING PROTEIN 39 HOMOLOG-RELATED"/>
    <property type="match status" value="1"/>
</dbReference>
<evidence type="ECO:0000259" key="2">
    <source>
        <dbReference type="Pfam" id="PF06985"/>
    </source>
</evidence>
<organism evidence="3 4">
    <name type="scientific">Didymella glomerata</name>
    <dbReference type="NCBI Taxonomy" id="749621"/>
    <lineage>
        <taxon>Eukaryota</taxon>
        <taxon>Fungi</taxon>
        <taxon>Dikarya</taxon>
        <taxon>Ascomycota</taxon>
        <taxon>Pezizomycotina</taxon>
        <taxon>Dothideomycetes</taxon>
        <taxon>Pleosporomycetidae</taxon>
        <taxon>Pleosporales</taxon>
        <taxon>Pleosporineae</taxon>
        <taxon>Didymellaceae</taxon>
        <taxon>Didymella</taxon>
    </lineage>
</organism>
<protein>
    <recommendedName>
        <fullName evidence="2">Heterokaryon incompatibility domain-containing protein</fullName>
    </recommendedName>
</protein>
<proteinExistence type="predicted"/>
<name>A0A9W9C0H2_9PLEO</name>
<dbReference type="Pfam" id="PF06985">
    <property type="entry name" value="HET"/>
    <property type="match status" value="1"/>
</dbReference>
<dbReference type="InterPro" id="IPR052895">
    <property type="entry name" value="HetReg/Transcr_Mod"/>
</dbReference>
<comment type="caution">
    <text evidence="3">The sequence shown here is derived from an EMBL/GenBank/DDBJ whole genome shotgun (WGS) entry which is preliminary data.</text>
</comment>
<accession>A0A9W9C0H2</accession>
<evidence type="ECO:0000256" key="1">
    <source>
        <dbReference type="SAM" id="MobiDB-lite"/>
    </source>
</evidence>
<feature type="domain" description="Heterokaryon incompatibility" evidence="2">
    <location>
        <begin position="75"/>
        <end position="241"/>
    </location>
</feature>
<sequence length="272" mass="30721">MTSSQSETPLDRLRSALSVNGKPNEPTLQEKIRRELYAPFHAQIKILEILPVDPKEPDVIRCTLRNREPWDKRPYTALSYVWGDPQVVTPIVVNGRQVPTTINLAEALCHLRDRPEHAKSLWIDALCIDQQNDQEKNQQVQMMDTIYREANTVVAWLGAADDASKRAMETMKQLSKIAIELGIKDFNQPAMHGIDRERGRELIAKAGMAVLGSAAFHKGDVGHVVDFLQKPYWNRLWIIQEVNLARDAIMVCGSDEISWGNAQAAFAIIMKS</sequence>
<dbReference type="OrthoDB" id="4850726at2759"/>
<gene>
    <name evidence="3" type="ORF">N0V87_004736</name>
</gene>
<keyword evidence="4" id="KW-1185">Reference proteome</keyword>
<dbReference type="InterPro" id="IPR010730">
    <property type="entry name" value="HET"/>
</dbReference>
<dbReference type="PANTHER" id="PTHR24148:SF73">
    <property type="entry name" value="HET DOMAIN PROTEIN (AFU_ORTHOLOGUE AFUA_8G01020)"/>
    <property type="match status" value="1"/>
</dbReference>
<reference evidence="3" key="1">
    <citation type="submission" date="2022-10" db="EMBL/GenBank/DDBJ databases">
        <title>Tapping the CABI collections for fungal endophytes: first genome assemblies for Collariella, Neodidymelliopsis, Ascochyta clinopodiicola, Didymella pomorum, Didymosphaeria variabile, Neocosmospora piperis and Neocucurbitaria cava.</title>
        <authorList>
            <person name="Hill R."/>
        </authorList>
    </citation>
    <scope>NUCLEOTIDE SEQUENCE</scope>
    <source>
        <strain evidence="3">IMI 360193</strain>
    </source>
</reference>
<feature type="region of interest" description="Disordered" evidence="1">
    <location>
        <begin position="1"/>
        <end position="25"/>
    </location>
</feature>